<evidence type="ECO:0000313" key="1">
    <source>
        <dbReference type="EMBL" id="CAI9972652.1"/>
    </source>
</evidence>
<dbReference type="AlphaFoldDB" id="A0AA86V1K5"/>
<name>A0AA86V1K5_9EUKA</name>
<dbReference type="EMBL" id="CAXDID020000096">
    <property type="protein sequence ID" value="CAL6024565.1"/>
    <property type="molecule type" value="Genomic_DNA"/>
</dbReference>
<evidence type="ECO:0000313" key="2">
    <source>
        <dbReference type="EMBL" id="CAI9972657.1"/>
    </source>
</evidence>
<dbReference type="Proteomes" id="UP001642409">
    <property type="component" value="Unassembled WGS sequence"/>
</dbReference>
<comment type="caution">
    <text evidence="2">The sequence shown here is derived from an EMBL/GenBank/DDBJ whole genome shotgun (WGS) entry which is preliminary data.</text>
</comment>
<evidence type="ECO:0000313" key="3">
    <source>
        <dbReference type="EMBL" id="CAL6024565.1"/>
    </source>
</evidence>
<reference evidence="2" key="1">
    <citation type="submission" date="2023-06" db="EMBL/GenBank/DDBJ databases">
        <authorList>
            <person name="Kurt Z."/>
        </authorList>
    </citation>
    <scope>NUCLEOTIDE SEQUENCE</scope>
</reference>
<proteinExistence type="predicted"/>
<evidence type="ECO:0000313" key="5">
    <source>
        <dbReference type="Proteomes" id="UP001642409"/>
    </source>
</evidence>
<sequence>MKSDKTHEFEPFAFAGVAVDLSSAVQTRRPLQLQTRIWNLRLLPDCSTEQNCALGSMWLMYSTSDYAFRIEFRFEDSTWFNIIQNARWVWLNEKSFLRCTHMAQIQLLYEIRKIFEQEQIIEK</sequence>
<evidence type="ECO:0000313" key="4">
    <source>
        <dbReference type="EMBL" id="CAL6024575.1"/>
    </source>
</evidence>
<organism evidence="2">
    <name type="scientific">Hexamita inflata</name>
    <dbReference type="NCBI Taxonomy" id="28002"/>
    <lineage>
        <taxon>Eukaryota</taxon>
        <taxon>Metamonada</taxon>
        <taxon>Diplomonadida</taxon>
        <taxon>Hexamitidae</taxon>
        <taxon>Hexamitinae</taxon>
        <taxon>Hexamita</taxon>
    </lineage>
</organism>
<reference evidence="3 5" key="2">
    <citation type="submission" date="2024-07" db="EMBL/GenBank/DDBJ databases">
        <authorList>
            <person name="Akdeniz Z."/>
        </authorList>
    </citation>
    <scope>NUCLEOTIDE SEQUENCE [LARGE SCALE GENOMIC DNA]</scope>
</reference>
<dbReference type="EMBL" id="CAXDID020000096">
    <property type="protein sequence ID" value="CAL6024575.1"/>
    <property type="molecule type" value="Genomic_DNA"/>
</dbReference>
<dbReference type="EMBL" id="CATOUU010001114">
    <property type="protein sequence ID" value="CAI9972652.1"/>
    <property type="molecule type" value="Genomic_DNA"/>
</dbReference>
<protein>
    <submittedName>
        <fullName evidence="3">Hypothetical_protein</fullName>
    </submittedName>
</protein>
<keyword evidence="5" id="KW-1185">Reference proteome</keyword>
<dbReference type="EMBL" id="CATOUU010001114">
    <property type="protein sequence ID" value="CAI9972657.1"/>
    <property type="molecule type" value="Genomic_DNA"/>
</dbReference>
<gene>
    <name evidence="3" type="ORF">HINF_LOCUS29676</name>
    <name evidence="4" type="ORF">HINF_LOCUS29681</name>
    <name evidence="1" type="ORF">HINF_LOCUS60297</name>
    <name evidence="2" type="ORF">HINF_LOCUS60302</name>
</gene>
<accession>A0AA86V1K5</accession>